<evidence type="ECO:0000259" key="1">
    <source>
        <dbReference type="Pfam" id="PF02470"/>
    </source>
</evidence>
<dbReference type="PANTHER" id="PTHR33371">
    <property type="entry name" value="INTERMEMBRANE PHOSPHOLIPID TRANSPORT SYSTEM BINDING PROTEIN MLAD-RELATED"/>
    <property type="match status" value="1"/>
</dbReference>
<accession>A0A438BCK6</accession>
<dbReference type="Proteomes" id="UP000286208">
    <property type="component" value="Unassembled WGS sequence"/>
</dbReference>
<reference evidence="3 4" key="1">
    <citation type="submission" date="2018-11" db="EMBL/GenBank/DDBJ databases">
        <title>Rhodococcus spongicola sp. nov. and Rhodococcus xishaensis sp. nov. from marine sponges.</title>
        <authorList>
            <person name="Li L."/>
            <person name="Lin H.W."/>
        </authorList>
    </citation>
    <scope>NUCLEOTIDE SEQUENCE [LARGE SCALE GENOMIC DNA]</scope>
    <source>
        <strain evidence="3 4">CCTCC AB2014297</strain>
    </source>
</reference>
<dbReference type="GO" id="GO:0051701">
    <property type="term" value="P:biological process involved in interaction with host"/>
    <property type="evidence" value="ECO:0007669"/>
    <property type="project" value="TreeGrafter"/>
</dbReference>
<protein>
    <submittedName>
        <fullName evidence="3">MCE family protein</fullName>
    </submittedName>
</protein>
<dbReference type="OrthoDB" id="4571090at2"/>
<sequence>MVMRGTGQLQRDPEVVVGVPATAGLVSGEAPVRYSGVNVGRISGIDSGIESSRVRLQIDSDAIGSIPASVVVRVVPRTFFGDIYIQLVDASPGAAGGPLADGAELRIDTGPDAVALYAVYTRLVDVLDRMQPQKTQVALSALAQALDGRGATVGRIIDRLDAASPNLTPAVQSLLEATPDFRTVLQALDAATPDVVATLAAATAVSRTVVENRDAVVDTSGAAAGFASVLAGFAGEQRDRIITVLDASGTVLATTAADPDGLADTLDRARTFGAAGARVFATGHFDIVAVPTFDDPLPYGAADCPGYGDLPGACGPSAVDGGPQEQQALDVLRDRLLGDATGPDDRAEPNPLAPVMLGPLVRGTEVRVR</sequence>
<dbReference type="Pfam" id="PF02470">
    <property type="entry name" value="MlaD"/>
    <property type="match status" value="1"/>
</dbReference>
<proteinExistence type="predicted"/>
<evidence type="ECO:0000313" key="3">
    <source>
        <dbReference type="EMBL" id="RVW08631.1"/>
    </source>
</evidence>
<evidence type="ECO:0000259" key="2">
    <source>
        <dbReference type="Pfam" id="PF11887"/>
    </source>
</evidence>
<dbReference type="AlphaFoldDB" id="A0A438BCK6"/>
<dbReference type="InterPro" id="IPR024516">
    <property type="entry name" value="Mce_C"/>
</dbReference>
<feature type="domain" description="Mce/MlaD" evidence="1">
    <location>
        <begin position="14"/>
        <end position="88"/>
    </location>
</feature>
<dbReference type="GO" id="GO:0005576">
    <property type="term" value="C:extracellular region"/>
    <property type="evidence" value="ECO:0007669"/>
    <property type="project" value="TreeGrafter"/>
</dbReference>
<dbReference type="PANTHER" id="PTHR33371:SF19">
    <property type="entry name" value="MCE-FAMILY PROTEIN MCE4A"/>
    <property type="match status" value="1"/>
</dbReference>
<dbReference type="Pfam" id="PF11887">
    <property type="entry name" value="Mce4_CUP1"/>
    <property type="match status" value="1"/>
</dbReference>
<feature type="domain" description="Mammalian cell entry C-terminal" evidence="2">
    <location>
        <begin position="97"/>
        <end position="267"/>
    </location>
</feature>
<dbReference type="EMBL" id="RKLP01000008">
    <property type="protein sequence ID" value="RVW08631.1"/>
    <property type="molecule type" value="Genomic_DNA"/>
</dbReference>
<dbReference type="InterPro" id="IPR052336">
    <property type="entry name" value="MlaD_Phospholipid_Transporter"/>
</dbReference>
<comment type="caution">
    <text evidence="3">The sequence shown here is derived from an EMBL/GenBank/DDBJ whole genome shotgun (WGS) entry which is preliminary data.</text>
</comment>
<evidence type="ECO:0000313" key="4">
    <source>
        <dbReference type="Proteomes" id="UP000286208"/>
    </source>
</evidence>
<dbReference type="InterPro" id="IPR003399">
    <property type="entry name" value="Mce/MlaD"/>
</dbReference>
<gene>
    <name evidence="3" type="ORF">EGT67_16450</name>
</gene>
<organism evidence="3 4">
    <name type="scientific">Prescottella agglutinans</name>
    <dbReference type="NCBI Taxonomy" id="1644129"/>
    <lineage>
        <taxon>Bacteria</taxon>
        <taxon>Bacillati</taxon>
        <taxon>Actinomycetota</taxon>
        <taxon>Actinomycetes</taxon>
        <taxon>Mycobacteriales</taxon>
        <taxon>Nocardiaceae</taxon>
        <taxon>Prescottella</taxon>
    </lineage>
</organism>
<keyword evidence="4" id="KW-1185">Reference proteome</keyword>
<name>A0A438BCK6_9NOCA</name>